<dbReference type="AlphaFoldDB" id="A0A7J9NJX4"/>
<dbReference type="InterPro" id="IPR040372">
    <property type="entry name" value="YaeB-like"/>
</dbReference>
<accession>A0A7J9NJX4</accession>
<evidence type="ECO:0000259" key="3">
    <source>
        <dbReference type="PROSITE" id="PS51668"/>
    </source>
</evidence>
<keyword evidence="1" id="KW-0949">S-adenosyl-L-methionine</keyword>
<name>A0A7J9NJX4_METMI</name>
<dbReference type="InterPro" id="IPR023370">
    <property type="entry name" value="TrmO-like_N"/>
</dbReference>
<feature type="domain" description="TsaA-like" evidence="3">
    <location>
        <begin position="10"/>
        <end position="161"/>
    </location>
</feature>
<dbReference type="EMBL" id="JACDUI010000002">
    <property type="protein sequence ID" value="MBA2840987.1"/>
    <property type="molecule type" value="Genomic_DNA"/>
</dbReference>
<comment type="caution">
    <text evidence="4">The sequence shown here is derived from an EMBL/GenBank/DDBJ whole genome shotgun (WGS) entry which is preliminary data.</text>
</comment>
<dbReference type="CDD" id="cd09281">
    <property type="entry name" value="UPF0066"/>
    <property type="match status" value="1"/>
</dbReference>
<dbReference type="Pfam" id="PF01980">
    <property type="entry name" value="TrmO_N"/>
    <property type="match status" value="1"/>
</dbReference>
<dbReference type="Proteomes" id="UP000563838">
    <property type="component" value="Unassembled WGS sequence"/>
</dbReference>
<dbReference type="PROSITE" id="PS51668">
    <property type="entry name" value="TSAA_2"/>
    <property type="match status" value="1"/>
</dbReference>
<evidence type="ECO:0000313" key="5">
    <source>
        <dbReference type="Proteomes" id="UP000563838"/>
    </source>
</evidence>
<reference evidence="4 5" key="1">
    <citation type="submission" date="2020-07" db="EMBL/GenBank/DDBJ databases">
        <title>Genomic Encyclopedia of Type Strains, Phase IV (KMG-V): Genome sequencing to study the core and pangenomes of soil and plant-associated prokaryotes.</title>
        <authorList>
            <person name="Whitman W."/>
        </authorList>
    </citation>
    <scope>NUCLEOTIDE SEQUENCE [LARGE SCALE GENOMIC DNA]</scope>
    <source>
        <strain evidence="4 5">A4</strain>
    </source>
</reference>
<keyword evidence="4" id="KW-0489">Methyltransferase</keyword>
<dbReference type="PANTHER" id="PTHR12818">
    <property type="entry name" value="TRNA (ADENINE(37)-N6)-METHYLTRANSFERASE"/>
    <property type="match status" value="1"/>
</dbReference>
<dbReference type="GO" id="GO:0008168">
    <property type="term" value="F:methyltransferase activity"/>
    <property type="evidence" value="ECO:0007669"/>
    <property type="project" value="UniProtKB-KW"/>
</dbReference>
<dbReference type="InterPro" id="IPR036413">
    <property type="entry name" value="YaeB-like_sf"/>
</dbReference>
<proteinExistence type="inferred from homology"/>
<dbReference type="Gene3D" id="2.40.30.70">
    <property type="entry name" value="YaeB-like"/>
    <property type="match status" value="1"/>
</dbReference>
<evidence type="ECO:0000256" key="2">
    <source>
        <dbReference type="ARBA" id="ARBA00033753"/>
    </source>
</evidence>
<dbReference type="PANTHER" id="PTHR12818:SF0">
    <property type="entry name" value="TRNA (ADENINE(37)-N6)-METHYLTRANSFERASE"/>
    <property type="match status" value="1"/>
</dbReference>
<evidence type="ECO:0000256" key="1">
    <source>
        <dbReference type="ARBA" id="ARBA00022691"/>
    </source>
</evidence>
<protein>
    <submittedName>
        <fullName evidence="4">tRNA-Thr(GGU) m(6)t(6)A37 methyltransferase TsaA</fullName>
    </submittedName>
</protein>
<evidence type="ECO:0000313" key="4">
    <source>
        <dbReference type="EMBL" id="MBA2840987.1"/>
    </source>
</evidence>
<dbReference type="RefSeq" id="WP_181488866.1">
    <property type="nucleotide sequence ID" value="NZ_JACDUI010000002.1"/>
</dbReference>
<gene>
    <name evidence="4" type="ORF">HNP87_001519</name>
</gene>
<sequence length="182" mass="20472">MEKSFENIILHPIGVVRNTIKQPFLIANENGIRMREDLNPTIEELRKTEETISNVVLNKNLIDHLEGIDEYSHIKIIYWAHGVPREARDLKKVHPMGNPENPLVGLFSTCSPARPNPILTTVVHLVGRDGTTLHVTGLDAIDGSPVLDIKPHFKESYSAGDVKVPDWMEKIQSKLGEKKTKD</sequence>
<dbReference type="GO" id="GO:0032259">
    <property type="term" value="P:methylation"/>
    <property type="evidence" value="ECO:0007669"/>
    <property type="project" value="UniProtKB-KW"/>
</dbReference>
<dbReference type="SUPFAM" id="SSF118196">
    <property type="entry name" value="YaeB-like"/>
    <property type="match status" value="1"/>
</dbReference>
<organism evidence="4 5">
    <name type="scientific">Methanococcus maripaludis</name>
    <name type="common">Methanococcus deltae</name>
    <dbReference type="NCBI Taxonomy" id="39152"/>
    <lineage>
        <taxon>Archaea</taxon>
        <taxon>Methanobacteriati</taxon>
        <taxon>Methanobacteriota</taxon>
        <taxon>Methanomada group</taxon>
        <taxon>Methanococci</taxon>
        <taxon>Methanococcales</taxon>
        <taxon>Methanococcaceae</taxon>
        <taxon>Methanococcus</taxon>
    </lineage>
</organism>
<keyword evidence="4" id="KW-0808">Transferase</keyword>
<comment type="similarity">
    <text evidence="2">Belongs to the tRNA methyltransferase O family.</text>
</comment>
<dbReference type="InterPro" id="IPR036414">
    <property type="entry name" value="YaeB_N_sf"/>
</dbReference>